<dbReference type="OrthoDB" id="7875218at2"/>
<sequence length="123" mass="13796">MQDIHSHLRTIKRPRLLISAARFGLSAYNRDLEIPRLFVGESVPGPADLIRTLANMEMEIDVERRDRKATYSAQRHIAILVALMAESRRLTLVADAPATRTTPPVDRMPQPNASGIEALRRAT</sequence>
<dbReference type="EMBL" id="QKZL01000003">
    <property type="protein sequence ID" value="PZX18483.1"/>
    <property type="molecule type" value="Genomic_DNA"/>
</dbReference>
<reference evidence="2 3" key="1">
    <citation type="submission" date="2018-06" db="EMBL/GenBank/DDBJ databases">
        <title>Genomic Encyclopedia of Archaeal and Bacterial Type Strains, Phase II (KMG-II): from individual species to whole genera.</title>
        <authorList>
            <person name="Goeker M."/>
        </authorList>
    </citation>
    <scope>NUCLEOTIDE SEQUENCE [LARGE SCALE GENOMIC DNA]</scope>
    <source>
        <strain evidence="2 3">DSM 22009</strain>
    </source>
</reference>
<dbReference type="RefSeq" id="WP_111536282.1">
    <property type="nucleotide sequence ID" value="NZ_QKZL01000003.1"/>
</dbReference>
<protein>
    <submittedName>
        <fullName evidence="2">Uncharacterized protein</fullName>
    </submittedName>
</protein>
<evidence type="ECO:0000313" key="3">
    <source>
        <dbReference type="Proteomes" id="UP000248916"/>
    </source>
</evidence>
<evidence type="ECO:0000256" key="1">
    <source>
        <dbReference type="SAM" id="MobiDB-lite"/>
    </source>
</evidence>
<comment type="caution">
    <text evidence="2">The sequence shown here is derived from an EMBL/GenBank/DDBJ whole genome shotgun (WGS) entry which is preliminary data.</text>
</comment>
<keyword evidence="3" id="KW-1185">Reference proteome</keyword>
<dbReference type="AlphaFoldDB" id="A0A2W7NG66"/>
<organism evidence="2 3">
    <name type="scientific">Palleronia aestuarii</name>
    <dbReference type="NCBI Taxonomy" id="568105"/>
    <lineage>
        <taxon>Bacteria</taxon>
        <taxon>Pseudomonadati</taxon>
        <taxon>Pseudomonadota</taxon>
        <taxon>Alphaproteobacteria</taxon>
        <taxon>Rhodobacterales</taxon>
        <taxon>Roseobacteraceae</taxon>
        <taxon>Palleronia</taxon>
    </lineage>
</organism>
<gene>
    <name evidence="2" type="ORF">LX81_01117</name>
</gene>
<dbReference type="Pfam" id="PF20083">
    <property type="entry name" value="DUF6477"/>
    <property type="match status" value="1"/>
</dbReference>
<proteinExistence type="predicted"/>
<accession>A0A2W7NG66</accession>
<feature type="region of interest" description="Disordered" evidence="1">
    <location>
        <begin position="95"/>
        <end position="123"/>
    </location>
</feature>
<name>A0A2W7NG66_9RHOB</name>
<evidence type="ECO:0000313" key="2">
    <source>
        <dbReference type="EMBL" id="PZX18483.1"/>
    </source>
</evidence>
<dbReference type="InterPro" id="IPR045516">
    <property type="entry name" value="DUF6477"/>
</dbReference>
<dbReference type="Proteomes" id="UP000248916">
    <property type="component" value="Unassembled WGS sequence"/>
</dbReference>